<dbReference type="AlphaFoldDB" id="A0A9E9LZG3"/>
<organism evidence="1 2">
    <name type="scientific">Oxalobacter vibrioformis</name>
    <dbReference type="NCBI Taxonomy" id="933080"/>
    <lineage>
        <taxon>Bacteria</taxon>
        <taxon>Pseudomonadati</taxon>
        <taxon>Pseudomonadota</taxon>
        <taxon>Betaproteobacteria</taxon>
        <taxon>Burkholderiales</taxon>
        <taxon>Oxalobacteraceae</taxon>
        <taxon>Oxalobacter</taxon>
    </lineage>
</organism>
<gene>
    <name evidence="1" type="ORF">NB640_10855</name>
</gene>
<protein>
    <submittedName>
        <fullName evidence="1">Uncharacterized protein</fullName>
    </submittedName>
</protein>
<dbReference type="RefSeq" id="WP_269308718.1">
    <property type="nucleotide sequence ID" value="NZ_CP098242.1"/>
</dbReference>
<proteinExistence type="predicted"/>
<dbReference type="Proteomes" id="UP001156215">
    <property type="component" value="Chromosome"/>
</dbReference>
<evidence type="ECO:0000313" key="2">
    <source>
        <dbReference type="Proteomes" id="UP001156215"/>
    </source>
</evidence>
<sequence>MSQHSGIRQFCEKRFDAKYLHDTYFVCTTFLPASQIAKELYKTMADETGYEGQVVVIDGTQGCSADAVRVVATAPAAADGGKGPKTP</sequence>
<reference evidence="1" key="1">
    <citation type="journal article" date="2022" name="Front. Microbiol.">
        <title>New perspectives on an old grouping: The genomic and phenotypic variability of Oxalobacter formigenes and the implications for calcium oxalate stone prevention.</title>
        <authorList>
            <person name="Chmiel J.A."/>
            <person name="Carr C."/>
            <person name="Stuivenberg G.A."/>
            <person name="Venema R."/>
            <person name="Chanyi R.M."/>
            <person name="Al K.F."/>
            <person name="Giguere D."/>
            <person name="Say H."/>
            <person name="Akouris P.P."/>
            <person name="Dominguez Romero S.A."/>
            <person name="Kwong A."/>
            <person name="Tai V."/>
            <person name="Koval S.F."/>
            <person name="Razvi H."/>
            <person name="Bjazevic J."/>
            <person name="Burton J.P."/>
        </authorList>
    </citation>
    <scope>NUCLEOTIDE SEQUENCE</scope>
    <source>
        <strain evidence="1">WoOx3</strain>
    </source>
</reference>
<accession>A0A9E9LZG3</accession>
<dbReference type="KEGG" id="ovb:NB640_10855"/>
<evidence type="ECO:0000313" key="1">
    <source>
        <dbReference type="EMBL" id="WAW09713.1"/>
    </source>
</evidence>
<keyword evidence="2" id="KW-1185">Reference proteome</keyword>
<name>A0A9E9LZG3_9BURK</name>
<dbReference type="EMBL" id="CP098242">
    <property type="protein sequence ID" value="WAW09713.1"/>
    <property type="molecule type" value="Genomic_DNA"/>
</dbReference>